<dbReference type="GO" id="GO:0005829">
    <property type="term" value="C:cytosol"/>
    <property type="evidence" value="ECO:0007669"/>
    <property type="project" value="TreeGrafter"/>
</dbReference>
<dbReference type="InterPro" id="IPR036594">
    <property type="entry name" value="Meth_synthase_dom"/>
</dbReference>
<dbReference type="SMART" id="SM01018">
    <property type="entry name" value="B12-binding_2"/>
    <property type="match status" value="1"/>
</dbReference>
<dbReference type="FunFam" id="3.40.50.280:FF:000003">
    <property type="entry name" value="Dimethylamine methyltransferase corrinoid protein"/>
    <property type="match status" value="1"/>
</dbReference>
<dbReference type="InterPro" id="IPR036724">
    <property type="entry name" value="Cobalamin-bd_sf"/>
</dbReference>
<evidence type="ECO:0000256" key="2">
    <source>
        <dbReference type="ARBA" id="ARBA00022723"/>
    </source>
</evidence>
<dbReference type="Proteomes" id="UP000184076">
    <property type="component" value="Unassembled WGS sequence"/>
</dbReference>
<dbReference type="GO" id="GO:0046653">
    <property type="term" value="P:tetrahydrofolate metabolic process"/>
    <property type="evidence" value="ECO:0007669"/>
    <property type="project" value="TreeGrafter"/>
</dbReference>
<evidence type="ECO:0000256" key="1">
    <source>
        <dbReference type="ARBA" id="ARBA00010854"/>
    </source>
</evidence>
<dbReference type="GO" id="GO:0032259">
    <property type="term" value="P:methylation"/>
    <property type="evidence" value="ECO:0007669"/>
    <property type="project" value="UniProtKB-KW"/>
</dbReference>
<dbReference type="Gene3D" id="3.40.50.280">
    <property type="entry name" value="Cobalamin-binding domain"/>
    <property type="match status" value="1"/>
</dbReference>
<dbReference type="GO" id="GO:0031419">
    <property type="term" value="F:cobalamin binding"/>
    <property type="evidence" value="ECO:0007669"/>
    <property type="project" value="InterPro"/>
</dbReference>
<keyword evidence="2" id="KW-0479">Metal-binding</keyword>
<organism evidence="6 7">
    <name type="scientific">Desulfacinum infernum DSM 9756</name>
    <dbReference type="NCBI Taxonomy" id="1121391"/>
    <lineage>
        <taxon>Bacteria</taxon>
        <taxon>Pseudomonadati</taxon>
        <taxon>Thermodesulfobacteriota</taxon>
        <taxon>Syntrophobacteria</taxon>
        <taxon>Syntrophobacterales</taxon>
        <taxon>Syntrophobacteraceae</taxon>
        <taxon>Desulfacinum</taxon>
    </lineage>
</organism>
<dbReference type="GO" id="GO:0008705">
    <property type="term" value="F:methionine synthase activity"/>
    <property type="evidence" value="ECO:0007669"/>
    <property type="project" value="TreeGrafter"/>
</dbReference>
<dbReference type="PANTHER" id="PTHR45833">
    <property type="entry name" value="METHIONINE SYNTHASE"/>
    <property type="match status" value="1"/>
</dbReference>
<dbReference type="InterPro" id="IPR003759">
    <property type="entry name" value="Cbl-bd_cap"/>
</dbReference>
<dbReference type="PANTHER" id="PTHR45833:SF1">
    <property type="entry name" value="METHIONINE SYNTHASE"/>
    <property type="match status" value="1"/>
</dbReference>
<dbReference type="GO" id="GO:0050667">
    <property type="term" value="P:homocysteine metabolic process"/>
    <property type="evidence" value="ECO:0007669"/>
    <property type="project" value="TreeGrafter"/>
</dbReference>
<dbReference type="SUPFAM" id="SSF47644">
    <property type="entry name" value="Methionine synthase domain"/>
    <property type="match status" value="1"/>
</dbReference>
<dbReference type="GO" id="GO:0046872">
    <property type="term" value="F:metal ion binding"/>
    <property type="evidence" value="ECO:0007669"/>
    <property type="project" value="UniProtKB-KW"/>
</dbReference>
<name>A0A1M5BQD9_9BACT</name>
<evidence type="ECO:0000256" key="3">
    <source>
        <dbReference type="ARBA" id="ARBA00023285"/>
    </source>
</evidence>
<keyword evidence="6" id="KW-0808">Transferase</keyword>
<accession>A0A1M5BQD9</accession>
<evidence type="ECO:0000259" key="4">
    <source>
        <dbReference type="PROSITE" id="PS51332"/>
    </source>
</evidence>
<protein>
    <submittedName>
        <fullName evidence="6">5-methyltetrahydrofolate--homocysteine methyltransferase</fullName>
    </submittedName>
</protein>
<dbReference type="InterPro" id="IPR050554">
    <property type="entry name" value="Met_Synthase/Corrinoid"/>
</dbReference>
<comment type="similarity">
    <text evidence="1">Belongs to the methylamine corrinoid protein family.</text>
</comment>
<dbReference type="STRING" id="1121391.SAMN02745206_01987"/>
<dbReference type="AlphaFoldDB" id="A0A1M5BQD9"/>
<dbReference type="Gene3D" id="1.10.1240.10">
    <property type="entry name" value="Methionine synthase domain"/>
    <property type="match status" value="1"/>
</dbReference>
<keyword evidence="6" id="KW-0489">Methyltransferase</keyword>
<sequence length="213" mass="22973">MHELFQEIRSVIISGRPKEVEAPIQRAIEAGVPLDRLIHEAMIDAMDEVGRRFTAQEIFVPEMLASAMAMKKGLSLIKPLLTASQNVSRGTVLICTVKGDIHDIGKNLVVMMLEGAGFQVMDLGVDVTVEALVEKVRESRPQILGLSALLTTTMPEMKRVIETLEAEGLRDQVKVIVGGAPVDEAFALRIGADGYGADAAQAVALCKKLVEVA</sequence>
<feature type="domain" description="B12-binding" evidence="4">
    <location>
        <begin position="89"/>
        <end position="213"/>
    </location>
</feature>
<dbReference type="InterPro" id="IPR006158">
    <property type="entry name" value="Cobalamin-bd"/>
</dbReference>
<dbReference type="CDD" id="cd02070">
    <property type="entry name" value="corrinoid_protein_B12-BD"/>
    <property type="match status" value="1"/>
</dbReference>
<dbReference type="Pfam" id="PF02310">
    <property type="entry name" value="B12-binding"/>
    <property type="match status" value="1"/>
</dbReference>
<dbReference type="SUPFAM" id="SSF52242">
    <property type="entry name" value="Cobalamin (vitamin B12)-binding domain"/>
    <property type="match status" value="1"/>
</dbReference>
<dbReference type="Pfam" id="PF02607">
    <property type="entry name" value="B12-binding_2"/>
    <property type="match status" value="1"/>
</dbReference>
<gene>
    <name evidence="6" type="ORF">SAMN02745206_01987</name>
</gene>
<keyword evidence="7" id="KW-1185">Reference proteome</keyword>
<keyword evidence="3" id="KW-0170">Cobalt</keyword>
<reference evidence="7" key="1">
    <citation type="submission" date="2016-11" db="EMBL/GenBank/DDBJ databases">
        <authorList>
            <person name="Varghese N."/>
            <person name="Submissions S."/>
        </authorList>
    </citation>
    <scope>NUCLEOTIDE SEQUENCE [LARGE SCALE GENOMIC DNA]</scope>
    <source>
        <strain evidence="7">DSM 9756</strain>
    </source>
</reference>
<dbReference type="PROSITE" id="PS51332">
    <property type="entry name" value="B12_BINDING"/>
    <property type="match status" value="1"/>
</dbReference>
<feature type="domain" description="B12-binding N-terminal" evidence="5">
    <location>
        <begin position="1"/>
        <end position="89"/>
    </location>
</feature>
<evidence type="ECO:0000313" key="6">
    <source>
        <dbReference type="EMBL" id="SHF44754.1"/>
    </source>
</evidence>
<proteinExistence type="inferred from homology"/>
<dbReference type="PROSITE" id="PS51337">
    <property type="entry name" value="B12_BINDING_NTER"/>
    <property type="match status" value="1"/>
</dbReference>
<evidence type="ECO:0000313" key="7">
    <source>
        <dbReference type="Proteomes" id="UP000184076"/>
    </source>
</evidence>
<evidence type="ECO:0000259" key="5">
    <source>
        <dbReference type="PROSITE" id="PS51337"/>
    </source>
</evidence>
<dbReference type="EMBL" id="FQVB01000018">
    <property type="protein sequence ID" value="SHF44754.1"/>
    <property type="molecule type" value="Genomic_DNA"/>
</dbReference>
<dbReference type="RefSeq" id="WP_073038878.1">
    <property type="nucleotide sequence ID" value="NZ_FQVB01000018.1"/>
</dbReference>
<dbReference type="OrthoDB" id="9803687at2"/>